<dbReference type="Pfam" id="PF25876">
    <property type="entry name" value="HH_MFP_RND"/>
    <property type="match status" value="1"/>
</dbReference>
<feature type="region of interest" description="Disordered" evidence="8">
    <location>
        <begin position="475"/>
        <end position="544"/>
    </location>
</feature>
<dbReference type="EMBL" id="CP035631">
    <property type="protein sequence ID" value="WFF42619.1"/>
    <property type="molecule type" value="Genomic_DNA"/>
</dbReference>
<dbReference type="Gene3D" id="2.40.420.20">
    <property type="match status" value="1"/>
</dbReference>
<keyword evidence="4" id="KW-1003">Cell membrane</keyword>
<dbReference type="InterPro" id="IPR058627">
    <property type="entry name" value="MdtA-like_C"/>
</dbReference>
<dbReference type="PANTHER" id="PTHR30469:SF36">
    <property type="entry name" value="BLL3903 PROTEIN"/>
    <property type="match status" value="1"/>
</dbReference>
<evidence type="ECO:0000256" key="3">
    <source>
        <dbReference type="ARBA" id="ARBA00022448"/>
    </source>
</evidence>
<evidence type="ECO:0000259" key="13">
    <source>
        <dbReference type="Pfam" id="PF25967"/>
    </source>
</evidence>
<feature type="region of interest" description="Disordered" evidence="8">
    <location>
        <begin position="1"/>
        <end position="29"/>
    </location>
</feature>
<dbReference type="Pfam" id="PF25917">
    <property type="entry name" value="BSH_RND"/>
    <property type="match status" value="1"/>
</dbReference>
<keyword evidence="9" id="KW-1133">Transmembrane helix</keyword>
<evidence type="ECO:0000259" key="10">
    <source>
        <dbReference type="Pfam" id="PF25876"/>
    </source>
</evidence>
<evidence type="ECO:0000256" key="2">
    <source>
        <dbReference type="ARBA" id="ARBA00009477"/>
    </source>
</evidence>
<keyword evidence="5" id="KW-0997">Cell inner membrane</keyword>
<keyword evidence="9" id="KW-0812">Transmembrane</keyword>
<accession>A0ABY8FIG8</accession>
<evidence type="ECO:0000256" key="9">
    <source>
        <dbReference type="SAM" id="Phobius"/>
    </source>
</evidence>
<dbReference type="NCBIfam" id="TIGR01730">
    <property type="entry name" value="RND_mfp"/>
    <property type="match status" value="1"/>
</dbReference>
<feature type="domain" description="Multidrug resistance protein MdtA-like beta-barrel" evidence="12">
    <location>
        <begin position="319"/>
        <end position="397"/>
    </location>
</feature>
<evidence type="ECO:0000256" key="7">
    <source>
        <dbReference type="SAM" id="Coils"/>
    </source>
</evidence>
<evidence type="ECO:0000256" key="8">
    <source>
        <dbReference type="SAM" id="MobiDB-lite"/>
    </source>
</evidence>
<dbReference type="Pfam" id="PF25944">
    <property type="entry name" value="Beta-barrel_RND"/>
    <property type="match status" value="1"/>
</dbReference>
<dbReference type="InterPro" id="IPR058626">
    <property type="entry name" value="MdtA-like_b-barrel"/>
</dbReference>
<organism evidence="14 15">
    <name type="scientific">Salinicola endophyticus</name>
    <dbReference type="NCBI Taxonomy" id="1949083"/>
    <lineage>
        <taxon>Bacteria</taxon>
        <taxon>Pseudomonadati</taxon>
        <taxon>Pseudomonadota</taxon>
        <taxon>Gammaproteobacteria</taxon>
        <taxon>Oceanospirillales</taxon>
        <taxon>Halomonadaceae</taxon>
        <taxon>Salinicola</taxon>
    </lineage>
</organism>
<feature type="coiled-coil region" evidence="7">
    <location>
        <begin position="213"/>
        <end position="240"/>
    </location>
</feature>
<keyword evidence="3" id="KW-0813">Transport</keyword>
<dbReference type="Pfam" id="PF25967">
    <property type="entry name" value="RND-MFP_C"/>
    <property type="match status" value="1"/>
</dbReference>
<gene>
    <name evidence="14" type="ORF">EVC62_14555</name>
</gene>
<feature type="domain" description="Multidrug resistance protein MdtA-like C-terminal permuted SH3" evidence="13">
    <location>
        <begin position="406"/>
        <end position="464"/>
    </location>
</feature>
<keyword evidence="6 9" id="KW-0472">Membrane</keyword>
<evidence type="ECO:0000256" key="4">
    <source>
        <dbReference type="ARBA" id="ARBA00022475"/>
    </source>
</evidence>
<evidence type="ECO:0000313" key="14">
    <source>
        <dbReference type="EMBL" id="WFF42619.1"/>
    </source>
</evidence>
<dbReference type="InterPro" id="IPR058624">
    <property type="entry name" value="MdtA-like_HH"/>
</dbReference>
<feature type="compositionally biased region" description="Low complexity" evidence="8">
    <location>
        <begin position="518"/>
        <end position="537"/>
    </location>
</feature>
<evidence type="ECO:0000259" key="11">
    <source>
        <dbReference type="Pfam" id="PF25917"/>
    </source>
</evidence>
<dbReference type="Gene3D" id="2.40.30.170">
    <property type="match status" value="1"/>
</dbReference>
<dbReference type="InterPro" id="IPR006143">
    <property type="entry name" value="RND_pump_MFP"/>
</dbReference>
<sequence length="544" mass="57627">MSPMAPRRARRRHAHPDIAASRLPCPKSLPQSPATMAGLFCGRRIAVPRILSASSGCAFREHCSVRLRICLACHGLRLRFWRMLVTNAVQGLPPPMSSSPTHRSRHPLRWLLLLLLLVVLAGIAYRLFLSPADKANPAAGAGAPATAVSAVSASRGDLPLRLSALGTVRALNSVDIRTRVEGELTEVAFDEGDRVEKGQLLARIDPRDYQAALAQAQGDLRQNQAQLASAREDLARYQKLISTNYVSRQELEQQRQLVRQYEGTVAADQAAVDSAQVQLDYTRITAPFSSVVGIRNVDPGNIVQLGDSEPIVTLTQLDPISVIFSLPSRYVDTIRARLAAGERPAVSVTGPDGQVVNGHLTSIDSRIDSATGTIRLRATLDNPSGGLYPNGYVDVSLVSQTLRDRVIVPEPAIQTGQNGDYVYVVNDDDSVSRRDVEVSASEGHQSAIASGLEAGERVVVDGVDSLRDGAKVRVVSDALPGEPTDDSESGAAIGGDSDGASGGDRDEDSGEDRGDSGGDSADTSATQAEAAKAAQAGGADGSRS</sequence>
<comment type="similarity">
    <text evidence="2">Belongs to the membrane fusion protein (MFP) (TC 8.A.1) family.</text>
</comment>
<evidence type="ECO:0000259" key="12">
    <source>
        <dbReference type="Pfam" id="PF25944"/>
    </source>
</evidence>
<feature type="domain" description="Multidrug resistance protein MdtA-like alpha-helical hairpin" evidence="10">
    <location>
        <begin position="213"/>
        <end position="282"/>
    </location>
</feature>
<dbReference type="Gene3D" id="2.40.50.100">
    <property type="match status" value="1"/>
</dbReference>
<dbReference type="InterPro" id="IPR058625">
    <property type="entry name" value="MdtA-like_BSH"/>
</dbReference>
<keyword evidence="15" id="KW-1185">Reference proteome</keyword>
<proteinExistence type="inferred from homology"/>
<reference evidence="14 15" key="1">
    <citation type="submission" date="2019-01" db="EMBL/GenBank/DDBJ databases">
        <title>Genome sequence of Salinicola endophyticus REST5.</title>
        <authorList>
            <person name="Nascimento F.X."/>
        </authorList>
    </citation>
    <scope>NUCLEOTIDE SEQUENCE [LARGE SCALE GENOMIC DNA]</scope>
    <source>
        <strain evidence="14 15">REST5</strain>
    </source>
</reference>
<comment type="subcellular location">
    <subcellularLocation>
        <location evidence="1">Cell membrane</location>
    </subcellularLocation>
</comment>
<feature type="compositionally biased region" description="Gly residues" evidence="8">
    <location>
        <begin position="492"/>
        <end position="502"/>
    </location>
</feature>
<evidence type="ECO:0000313" key="15">
    <source>
        <dbReference type="Proteomes" id="UP001321526"/>
    </source>
</evidence>
<dbReference type="Proteomes" id="UP001321526">
    <property type="component" value="Chromosome"/>
</dbReference>
<keyword evidence="7" id="KW-0175">Coiled coil</keyword>
<dbReference type="SUPFAM" id="SSF111369">
    <property type="entry name" value="HlyD-like secretion proteins"/>
    <property type="match status" value="1"/>
</dbReference>
<evidence type="ECO:0000256" key="6">
    <source>
        <dbReference type="ARBA" id="ARBA00023136"/>
    </source>
</evidence>
<evidence type="ECO:0000256" key="1">
    <source>
        <dbReference type="ARBA" id="ARBA00004236"/>
    </source>
</evidence>
<protein>
    <submittedName>
        <fullName evidence="14">Efflux RND transporter periplasmic adaptor subunit</fullName>
    </submittedName>
</protein>
<dbReference type="PANTHER" id="PTHR30469">
    <property type="entry name" value="MULTIDRUG RESISTANCE PROTEIN MDTA"/>
    <property type="match status" value="1"/>
</dbReference>
<name>A0ABY8FIG8_9GAMM</name>
<dbReference type="Gene3D" id="1.10.287.470">
    <property type="entry name" value="Helix hairpin bin"/>
    <property type="match status" value="1"/>
</dbReference>
<evidence type="ECO:0000256" key="5">
    <source>
        <dbReference type="ARBA" id="ARBA00022519"/>
    </source>
</evidence>
<feature type="domain" description="Multidrug resistance protein MdtA-like barrel-sandwich hybrid" evidence="11">
    <location>
        <begin position="172"/>
        <end position="314"/>
    </location>
</feature>
<feature type="transmembrane region" description="Helical" evidence="9">
    <location>
        <begin position="110"/>
        <end position="128"/>
    </location>
</feature>